<dbReference type="EMBL" id="MT512502">
    <property type="protein sequence ID" value="QKG82741.1"/>
    <property type="molecule type" value="Genomic_DNA"/>
</dbReference>
<organism evidence="1 2">
    <name type="scientific">Rana tigrina ranavirus</name>
    <dbReference type="NCBI Taxonomy" id="160691"/>
    <lineage>
        <taxon>Viruses</taxon>
        <taxon>Varidnaviria</taxon>
        <taxon>Bamfordvirae</taxon>
        <taxon>Nucleocytoviricota</taxon>
        <taxon>Megaviricetes</taxon>
        <taxon>Pimascovirales</taxon>
        <taxon>Pimascovirales incertae sedis</taxon>
        <taxon>Iridoviridae</taxon>
        <taxon>Alphairidovirinae</taxon>
        <taxon>Ranavirus</taxon>
        <taxon>Ranavirus rana1</taxon>
        <taxon>Frog virus 3</taxon>
    </lineage>
</organism>
<name>A0A6M8PSP0_RTRV</name>
<sequence length="96" mass="10691">MYSIARCSLWLKMWIHFPVRNYIHLSHTILHYPYPGNAGHVCGHRKVSRNGLKDGIGVGVGSGGVDRTVYDRDTYPIPLKSLTRTLEEVAVGAANE</sequence>
<reference evidence="1 2" key="1">
    <citation type="submission" date="2020-05" db="EMBL/GenBank/DDBJ databases">
        <title>Phylogenomic Characterization of Ranaviruses Detected in Fish and Amphibians in Thailand.</title>
        <authorList>
            <person name="Sriwanayos P."/>
            <person name="Subramaniam K."/>
            <person name="Stilwell N.K."/>
            <person name="Imnoi K."/>
            <person name="Kanchanakhan S."/>
            <person name="Polchana J."/>
            <person name="Waltzek T.B."/>
        </authorList>
    </citation>
    <scope>NUCLEOTIDE SEQUENCE [LARGE SCALE GENOMIC DNA]</scope>
    <source>
        <strain evidence="1">D2008</strain>
    </source>
</reference>
<evidence type="ECO:0000313" key="1">
    <source>
        <dbReference type="EMBL" id="QKG82741.1"/>
    </source>
</evidence>
<proteinExistence type="predicted"/>
<organismHost>
    <name type="scientific">Hoplobatrachus tigerinus</name>
    <name type="common">Indian bullfrog</name>
    <name type="synonym">Rana tigerina</name>
    <dbReference type="NCBI Taxonomy" id="103373"/>
</organismHost>
<dbReference type="Proteomes" id="UP000503527">
    <property type="component" value="Segment"/>
</dbReference>
<accession>A0A6M8PSP0</accession>
<evidence type="ECO:0000313" key="2">
    <source>
        <dbReference type="Proteomes" id="UP000503527"/>
    </source>
</evidence>
<protein>
    <submittedName>
        <fullName evidence="1">Uncharacterized protein</fullName>
    </submittedName>
</protein>
<gene>
    <name evidence="1" type="primary">TFV 71</name>
</gene>